<comment type="similarity">
    <text evidence="2">Belongs to the peptidase S54 family.</text>
</comment>
<keyword evidence="5" id="KW-0378">Hydrolase</keyword>
<evidence type="ECO:0000259" key="9">
    <source>
        <dbReference type="Pfam" id="PF01694"/>
    </source>
</evidence>
<evidence type="ECO:0000313" key="10">
    <source>
        <dbReference type="EMBL" id="UTV29983.1"/>
    </source>
</evidence>
<dbReference type="RefSeq" id="WP_255391322.1">
    <property type="nucleotide sequence ID" value="NZ_CP101509.1"/>
</dbReference>
<dbReference type="InterPro" id="IPR035952">
    <property type="entry name" value="Rhomboid-like_sf"/>
</dbReference>
<evidence type="ECO:0000256" key="4">
    <source>
        <dbReference type="ARBA" id="ARBA00022692"/>
    </source>
</evidence>
<organism evidence="10 11">
    <name type="scientific">Photobacterium atrarenae</name>
    <dbReference type="NCBI Taxonomy" id="865757"/>
    <lineage>
        <taxon>Bacteria</taxon>
        <taxon>Pseudomonadati</taxon>
        <taxon>Pseudomonadota</taxon>
        <taxon>Gammaproteobacteria</taxon>
        <taxon>Vibrionales</taxon>
        <taxon>Vibrionaceae</taxon>
        <taxon>Photobacterium</taxon>
    </lineage>
</organism>
<dbReference type="GO" id="GO:0006508">
    <property type="term" value="P:proteolysis"/>
    <property type="evidence" value="ECO:0007669"/>
    <property type="project" value="UniProtKB-KW"/>
</dbReference>
<evidence type="ECO:0000313" key="11">
    <source>
        <dbReference type="Proteomes" id="UP001057998"/>
    </source>
</evidence>
<name>A0ABY5GNW3_9GAMM</name>
<feature type="transmembrane region" description="Helical" evidence="8">
    <location>
        <begin position="135"/>
        <end position="153"/>
    </location>
</feature>
<proteinExistence type="inferred from homology"/>
<evidence type="ECO:0000256" key="7">
    <source>
        <dbReference type="ARBA" id="ARBA00023136"/>
    </source>
</evidence>
<dbReference type="EMBL" id="CP101509">
    <property type="protein sequence ID" value="UTV29983.1"/>
    <property type="molecule type" value="Genomic_DNA"/>
</dbReference>
<dbReference type="Gene3D" id="1.20.1540.10">
    <property type="entry name" value="Rhomboid-like"/>
    <property type="match status" value="1"/>
</dbReference>
<evidence type="ECO:0000256" key="3">
    <source>
        <dbReference type="ARBA" id="ARBA00022670"/>
    </source>
</evidence>
<evidence type="ECO:0000256" key="2">
    <source>
        <dbReference type="ARBA" id="ARBA00009045"/>
    </source>
</evidence>
<feature type="transmembrane region" description="Helical" evidence="8">
    <location>
        <begin position="49"/>
        <end position="72"/>
    </location>
</feature>
<keyword evidence="6 8" id="KW-1133">Transmembrane helix</keyword>
<accession>A0ABY5GNW3</accession>
<evidence type="ECO:0000256" key="5">
    <source>
        <dbReference type="ARBA" id="ARBA00022801"/>
    </source>
</evidence>
<dbReference type="PANTHER" id="PTHR43066:SF1">
    <property type="entry name" value="RHOMBOID PROTEIN 2"/>
    <property type="match status" value="1"/>
</dbReference>
<evidence type="ECO:0000256" key="6">
    <source>
        <dbReference type="ARBA" id="ARBA00022989"/>
    </source>
</evidence>
<protein>
    <submittedName>
        <fullName evidence="10">Rhomboid family intramembrane serine protease</fullName>
    </submittedName>
</protein>
<keyword evidence="4 8" id="KW-0812">Transmembrane</keyword>
<feature type="domain" description="Peptidase S54 rhomboid" evidence="9">
    <location>
        <begin position="46"/>
        <end position="180"/>
    </location>
</feature>
<gene>
    <name evidence="10" type="ORF">NNL38_23590</name>
</gene>
<dbReference type="Pfam" id="PF01694">
    <property type="entry name" value="Rhomboid"/>
    <property type="match status" value="1"/>
</dbReference>
<keyword evidence="11" id="KW-1185">Reference proteome</keyword>
<keyword evidence="3 10" id="KW-0645">Protease</keyword>
<dbReference type="PANTHER" id="PTHR43066">
    <property type="entry name" value="RHOMBOID-RELATED PROTEIN"/>
    <property type="match status" value="1"/>
</dbReference>
<feature type="transmembrane region" description="Helical" evidence="8">
    <location>
        <begin position="12"/>
        <end position="29"/>
    </location>
</feature>
<reference evidence="10" key="1">
    <citation type="submission" date="2022-07" db="EMBL/GenBank/DDBJ databases">
        <title>Genome sequencing of Photobacterium atrarenae GJH2-4.</title>
        <authorList>
            <person name="Park S.-J."/>
        </authorList>
    </citation>
    <scope>NUCLEOTIDE SEQUENCE</scope>
    <source>
        <strain evidence="10">GJH2-4</strain>
    </source>
</reference>
<feature type="transmembrane region" description="Helical" evidence="8">
    <location>
        <begin position="159"/>
        <end position="179"/>
    </location>
</feature>
<dbReference type="Proteomes" id="UP001057998">
    <property type="component" value="Chromosome 2"/>
</dbReference>
<evidence type="ECO:0000256" key="8">
    <source>
        <dbReference type="SAM" id="Phobius"/>
    </source>
</evidence>
<comment type="subcellular location">
    <subcellularLocation>
        <location evidence="1">Membrane</location>
        <topology evidence="1">Multi-pass membrane protein</topology>
    </subcellularLocation>
</comment>
<keyword evidence="7 8" id="KW-0472">Membrane</keyword>
<sequence>MRQSDIDAIKVIGFVCLFTLAVHLINVFLKGQLNDYGLLPRHFSHFTGIIAFPFLHGSWGHLFSNLVSFAVLSYLLSRSGLARFMAIFLISWIGSGIGVWVFGRMHYHIGLSGIIYGLWTYLLIYAIMYRSLKSIAIALIVMFLYGSMVWGFIPAHAWVSYESHFFGALAGAIAGFYYARRDKARDQFA</sequence>
<dbReference type="GO" id="GO:0008233">
    <property type="term" value="F:peptidase activity"/>
    <property type="evidence" value="ECO:0007669"/>
    <property type="project" value="UniProtKB-KW"/>
</dbReference>
<evidence type="ECO:0000256" key="1">
    <source>
        <dbReference type="ARBA" id="ARBA00004141"/>
    </source>
</evidence>
<dbReference type="InterPro" id="IPR022764">
    <property type="entry name" value="Peptidase_S54_rhomboid_dom"/>
</dbReference>
<feature type="transmembrane region" description="Helical" evidence="8">
    <location>
        <begin position="84"/>
        <end position="103"/>
    </location>
</feature>
<feature type="transmembrane region" description="Helical" evidence="8">
    <location>
        <begin position="109"/>
        <end position="128"/>
    </location>
</feature>
<dbReference type="SUPFAM" id="SSF144091">
    <property type="entry name" value="Rhomboid-like"/>
    <property type="match status" value="1"/>
</dbReference>